<accession>A0ABX9PL33</accession>
<protein>
    <submittedName>
        <fullName evidence="1">Uncharacterized protein</fullName>
    </submittedName>
</protein>
<evidence type="ECO:0000313" key="2">
    <source>
        <dbReference type="Proteomes" id="UP000283568"/>
    </source>
</evidence>
<reference evidence="1 2" key="1">
    <citation type="submission" date="2018-09" db="EMBL/GenBank/DDBJ databases">
        <title>Genomic Encyclopedia of Archaeal and Bacterial Type Strains, Phase II (KMG-II): from individual species to whole genera.</title>
        <authorList>
            <person name="Goeker M."/>
        </authorList>
    </citation>
    <scope>NUCLEOTIDE SEQUENCE [LARGE SCALE GENOMIC DNA]</scope>
    <source>
        <strain evidence="1 2">DSM 16337</strain>
    </source>
</reference>
<dbReference type="EMBL" id="RAQI01000001">
    <property type="protein sequence ID" value="RKE93042.1"/>
    <property type="molecule type" value="Genomic_DNA"/>
</dbReference>
<name>A0ABX9PL33_9GAMM</name>
<dbReference type="Proteomes" id="UP000283568">
    <property type="component" value="Unassembled WGS sequence"/>
</dbReference>
<sequence>MDSPEKILYKEYGSQGGEDHLINSRSLQGSAKLRYICALLEADILGHLTLRLGMKVSRWYSSSAIHIHNRAEHALPYVNRYRFNRYNIHLHFAFITINVPKTARRHLC</sequence>
<organism evidence="1 2">
    <name type="scientific">Xenorhabdus ehlersii</name>
    <dbReference type="NCBI Taxonomy" id="290111"/>
    <lineage>
        <taxon>Bacteria</taxon>
        <taxon>Pseudomonadati</taxon>
        <taxon>Pseudomonadota</taxon>
        <taxon>Gammaproteobacteria</taxon>
        <taxon>Enterobacterales</taxon>
        <taxon>Morganellaceae</taxon>
        <taxon>Xenorhabdus</taxon>
    </lineage>
</organism>
<keyword evidence="2" id="KW-1185">Reference proteome</keyword>
<comment type="caution">
    <text evidence="1">The sequence shown here is derived from an EMBL/GenBank/DDBJ whole genome shotgun (WGS) entry which is preliminary data.</text>
</comment>
<gene>
    <name evidence="1" type="ORF">BDE27_0734</name>
</gene>
<proteinExistence type="predicted"/>
<evidence type="ECO:0000313" key="1">
    <source>
        <dbReference type="EMBL" id="RKE93042.1"/>
    </source>
</evidence>